<accession>A0ABP5LTS9</accession>
<keyword evidence="4" id="KW-1185">Reference proteome</keyword>
<protein>
    <submittedName>
        <fullName evidence="3">DUF881 domain-containing protein</fullName>
    </submittedName>
</protein>
<dbReference type="Gene3D" id="3.30.70.1880">
    <property type="entry name" value="Protein of unknown function DUF881"/>
    <property type="match status" value="1"/>
</dbReference>
<evidence type="ECO:0000313" key="4">
    <source>
        <dbReference type="Proteomes" id="UP001501771"/>
    </source>
</evidence>
<dbReference type="PANTHER" id="PTHR37313:SF2">
    <property type="entry name" value="UPF0749 PROTEIN YLXX"/>
    <property type="match status" value="1"/>
</dbReference>
<proteinExistence type="inferred from homology"/>
<comment type="similarity">
    <text evidence="1">Belongs to the UPF0749 family.</text>
</comment>
<evidence type="ECO:0000256" key="2">
    <source>
        <dbReference type="SAM" id="MobiDB-lite"/>
    </source>
</evidence>
<evidence type="ECO:0000256" key="1">
    <source>
        <dbReference type="ARBA" id="ARBA00009108"/>
    </source>
</evidence>
<dbReference type="Proteomes" id="UP001501771">
    <property type="component" value="Unassembled WGS sequence"/>
</dbReference>
<dbReference type="Pfam" id="PF05949">
    <property type="entry name" value="DUF881"/>
    <property type="match status" value="1"/>
</dbReference>
<dbReference type="RefSeq" id="WP_344154252.1">
    <property type="nucleotide sequence ID" value="NZ_BAAAQR010000010.1"/>
</dbReference>
<reference evidence="4" key="1">
    <citation type="journal article" date="2019" name="Int. J. Syst. Evol. Microbiol.">
        <title>The Global Catalogue of Microorganisms (GCM) 10K type strain sequencing project: providing services to taxonomists for standard genome sequencing and annotation.</title>
        <authorList>
            <consortium name="The Broad Institute Genomics Platform"/>
            <consortium name="The Broad Institute Genome Sequencing Center for Infectious Disease"/>
            <person name="Wu L."/>
            <person name="Ma J."/>
        </authorList>
    </citation>
    <scope>NUCLEOTIDE SEQUENCE [LARGE SCALE GENOMIC DNA]</scope>
    <source>
        <strain evidence="4">JCM 16022</strain>
    </source>
</reference>
<sequence length="261" mass="27689">MPETSMPDTSAPEAEPRPPAGPGTGRQRLRTALMKPSRAQAIVAVLLAVVGFAAVTQVRANEVDNTYAGLREQDLIDVLNGLAGTTQRAESEIARLESTRRDLQSSTDSRQAALAQAQDRADTLAILAGLVPVTGPGIRITVTEESAPVDVDTMLDTIQELRAAGAEAMQVNGKVRIVAQSSVEEATGGIYVDGTLLSAPYVIDVIGEPHTLTGGMTFLQGPKAQFEEDGQSVQIDELQSLDIESVREPQQPDYAQPDSSQ</sequence>
<gene>
    <name evidence="3" type="ORF">GCM10009844_31570</name>
</gene>
<organism evidence="3 4">
    <name type="scientific">Nocardioides koreensis</name>
    <dbReference type="NCBI Taxonomy" id="433651"/>
    <lineage>
        <taxon>Bacteria</taxon>
        <taxon>Bacillati</taxon>
        <taxon>Actinomycetota</taxon>
        <taxon>Actinomycetes</taxon>
        <taxon>Propionibacteriales</taxon>
        <taxon>Nocardioidaceae</taxon>
        <taxon>Nocardioides</taxon>
    </lineage>
</organism>
<feature type="region of interest" description="Disordered" evidence="2">
    <location>
        <begin position="1"/>
        <end position="26"/>
    </location>
</feature>
<comment type="caution">
    <text evidence="3">The sequence shown here is derived from an EMBL/GenBank/DDBJ whole genome shotgun (WGS) entry which is preliminary data.</text>
</comment>
<evidence type="ECO:0000313" key="3">
    <source>
        <dbReference type="EMBL" id="GAA2150532.1"/>
    </source>
</evidence>
<dbReference type="PANTHER" id="PTHR37313">
    <property type="entry name" value="UPF0749 PROTEIN RV1825"/>
    <property type="match status" value="1"/>
</dbReference>
<dbReference type="InterPro" id="IPR010273">
    <property type="entry name" value="DUF881"/>
</dbReference>
<name>A0ABP5LTS9_9ACTN</name>
<dbReference type="EMBL" id="BAAAQR010000010">
    <property type="protein sequence ID" value="GAA2150532.1"/>
    <property type="molecule type" value="Genomic_DNA"/>
</dbReference>